<dbReference type="EMBL" id="UZAF01023716">
    <property type="protein sequence ID" value="VDO90984.1"/>
    <property type="molecule type" value="Genomic_DNA"/>
</dbReference>
<feature type="domain" description="Calcineurin-like phosphoesterase" evidence="2">
    <location>
        <begin position="17"/>
        <end position="85"/>
    </location>
</feature>
<sequence length="232" mass="26131">MKLDTPVRPDHVRFVCIGCTHGVKIDPANLPPGDVLLVAGDFTSCGLPNEVLSFNKKLGHLRHPYKVVIAGNHECTFDDTFLRASNRELQAKEMALKQALQASMASSKVVNSKTLLTNCIYLEDSVIELFGITIYGHGDMMCDGQRMGCVELLNSVTKRIKPKYHVFSHIHEGYGCTSDGYTKFINCCICDENLQATNNPVIFDIPVHPHTKQFYLQNVKKIMKRYRRAEKK</sequence>
<dbReference type="STRING" id="6290.A0A0N4XB61"/>
<evidence type="ECO:0000313" key="3">
    <source>
        <dbReference type="EMBL" id="VDO90984.1"/>
    </source>
</evidence>
<gene>
    <name evidence="3" type="ORF">HPLM_LOCUS21595</name>
</gene>
<dbReference type="InterPro" id="IPR029052">
    <property type="entry name" value="Metallo-depent_PP-like"/>
</dbReference>
<reference evidence="3 4" key="2">
    <citation type="submission" date="2018-11" db="EMBL/GenBank/DDBJ databases">
        <authorList>
            <consortium name="Pathogen Informatics"/>
        </authorList>
    </citation>
    <scope>NUCLEOTIDE SEQUENCE [LARGE SCALE GENOMIC DNA]</scope>
    <source>
        <strain evidence="3 4">MHpl1</strain>
    </source>
</reference>
<dbReference type="OMA" id="ILAFIQW"/>
<evidence type="ECO:0000259" key="2">
    <source>
        <dbReference type="Pfam" id="PF00149"/>
    </source>
</evidence>
<evidence type="ECO:0000256" key="1">
    <source>
        <dbReference type="ARBA" id="ARBA00007993"/>
    </source>
</evidence>
<dbReference type="PANTHER" id="PTHR12905:SF0">
    <property type="entry name" value="CALCINEURIN-LIKE PHOSPHOESTERASE DOMAIN-CONTAINING PROTEIN"/>
    <property type="match status" value="1"/>
</dbReference>
<reference evidence="5" key="1">
    <citation type="submission" date="2017-02" db="UniProtKB">
        <authorList>
            <consortium name="WormBaseParasite"/>
        </authorList>
    </citation>
    <scope>IDENTIFICATION</scope>
</reference>
<dbReference type="InterPro" id="IPR051693">
    <property type="entry name" value="UPF0046_metallophosphoest"/>
</dbReference>
<accession>A0A0N4XB61</accession>
<dbReference type="SUPFAM" id="SSF56300">
    <property type="entry name" value="Metallo-dependent phosphatases"/>
    <property type="match status" value="1"/>
</dbReference>
<dbReference type="OrthoDB" id="630188at2759"/>
<dbReference type="GO" id="GO:0016787">
    <property type="term" value="F:hydrolase activity"/>
    <property type="evidence" value="ECO:0007669"/>
    <property type="project" value="InterPro"/>
</dbReference>
<dbReference type="Proteomes" id="UP000268014">
    <property type="component" value="Unassembled WGS sequence"/>
</dbReference>
<protein>
    <submittedName>
        <fullName evidence="5">Metallophos domain-containing protein</fullName>
    </submittedName>
</protein>
<dbReference type="Pfam" id="PF00149">
    <property type="entry name" value="Metallophos"/>
    <property type="match status" value="1"/>
</dbReference>
<name>A0A0N4XB61_HAEPC</name>
<dbReference type="AlphaFoldDB" id="A0A0N4XB61"/>
<dbReference type="CDD" id="cd07379">
    <property type="entry name" value="MPP_239FB"/>
    <property type="match status" value="1"/>
</dbReference>
<organism evidence="5">
    <name type="scientific">Haemonchus placei</name>
    <name type="common">Barber's pole worm</name>
    <dbReference type="NCBI Taxonomy" id="6290"/>
    <lineage>
        <taxon>Eukaryota</taxon>
        <taxon>Metazoa</taxon>
        <taxon>Ecdysozoa</taxon>
        <taxon>Nematoda</taxon>
        <taxon>Chromadorea</taxon>
        <taxon>Rhabditida</taxon>
        <taxon>Rhabditina</taxon>
        <taxon>Rhabditomorpha</taxon>
        <taxon>Strongyloidea</taxon>
        <taxon>Trichostrongylidae</taxon>
        <taxon>Haemonchus</taxon>
    </lineage>
</organism>
<dbReference type="Gene3D" id="3.60.21.10">
    <property type="match status" value="2"/>
</dbReference>
<keyword evidence="4" id="KW-1185">Reference proteome</keyword>
<dbReference type="WBParaSite" id="HPLM_0002160601-mRNA-1">
    <property type="protein sequence ID" value="HPLM_0002160601-mRNA-1"/>
    <property type="gene ID" value="HPLM_0002160601"/>
</dbReference>
<evidence type="ECO:0000313" key="4">
    <source>
        <dbReference type="Proteomes" id="UP000268014"/>
    </source>
</evidence>
<comment type="similarity">
    <text evidence="1">Belongs to the UPF0046 family.</text>
</comment>
<proteinExistence type="inferred from homology"/>
<dbReference type="PANTHER" id="PTHR12905">
    <property type="entry name" value="METALLOPHOSPHOESTERASE"/>
    <property type="match status" value="1"/>
</dbReference>
<evidence type="ECO:0000313" key="5">
    <source>
        <dbReference type="WBParaSite" id="HPLM_0002160601-mRNA-1"/>
    </source>
</evidence>
<dbReference type="InterPro" id="IPR004843">
    <property type="entry name" value="Calcineurin-like_PHP"/>
</dbReference>